<dbReference type="EMBL" id="JACGCM010001854">
    <property type="protein sequence ID" value="KAF6148289.1"/>
    <property type="molecule type" value="Genomic_DNA"/>
</dbReference>
<name>A0A7J7M092_9MAGN</name>
<dbReference type="OrthoDB" id="994333at2759"/>
<gene>
    <name evidence="1" type="ORF">GIB67_012064</name>
</gene>
<organism evidence="1 2">
    <name type="scientific">Kingdonia uniflora</name>
    <dbReference type="NCBI Taxonomy" id="39325"/>
    <lineage>
        <taxon>Eukaryota</taxon>
        <taxon>Viridiplantae</taxon>
        <taxon>Streptophyta</taxon>
        <taxon>Embryophyta</taxon>
        <taxon>Tracheophyta</taxon>
        <taxon>Spermatophyta</taxon>
        <taxon>Magnoliopsida</taxon>
        <taxon>Ranunculales</taxon>
        <taxon>Circaeasteraceae</taxon>
        <taxon>Kingdonia</taxon>
    </lineage>
</organism>
<dbReference type="AlphaFoldDB" id="A0A7J7M092"/>
<keyword evidence="2" id="KW-1185">Reference proteome</keyword>
<evidence type="ECO:0000313" key="2">
    <source>
        <dbReference type="Proteomes" id="UP000541444"/>
    </source>
</evidence>
<accession>A0A7J7M092</accession>
<comment type="caution">
    <text evidence="1">The sequence shown here is derived from an EMBL/GenBank/DDBJ whole genome shotgun (WGS) entry which is preliminary data.</text>
</comment>
<feature type="non-terminal residue" evidence="1">
    <location>
        <position position="1"/>
    </location>
</feature>
<dbReference type="PANTHER" id="PTHR31286">
    <property type="entry name" value="GLYCINE-RICH CELL WALL STRUCTURAL PROTEIN 1.8-LIKE"/>
    <property type="match status" value="1"/>
</dbReference>
<sequence length="133" mass="14195">MEYWEEKSLMSVAITVGRPVHVDENTLIARTGFYAIVLTEVDLAKPIPSKIFVDGDDDGFMQDVVLGSGVNEVDHTEAGCSKSGEGVKEGISSPISLCCVVPLAQCSIPLDILAIMLGDGVRVAETWVDLADL</sequence>
<evidence type="ECO:0000313" key="1">
    <source>
        <dbReference type="EMBL" id="KAF6148289.1"/>
    </source>
</evidence>
<dbReference type="InterPro" id="IPR040256">
    <property type="entry name" value="At4g02000-like"/>
</dbReference>
<proteinExistence type="predicted"/>
<reference evidence="1 2" key="1">
    <citation type="journal article" date="2020" name="IScience">
        <title>Genome Sequencing of the Endangered Kingdonia uniflora (Circaeasteraceae, Ranunculales) Reveals Potential Mechanisms of Evolutionary Specialization.</title>
        <authorList>
            <person name="Sun Y."/>
            <person name="Deng T."/>
            <person name="Zhang A."/>
            <person name="Moore M.J."/>
            <person name="Landis J.B."/>
            <person name="Lin N."/>
            <person name="Zhang H."/>
            <person name="Zhang X."/>
            <person name="Huang J."/>
            <person name="Zhang X."/>
            <person name="Sun H."/>
            <person name="Wang H."/>
        </authorList>
    </citation>
    <scope>NUCLEOTIDE SEQUENCE [LARGE SCALE GENOMIC DNA]</scope>
    <source>
        <strain evidence="1">TB1705</strain>
        <tissue evidence="1">Leaf</tissue>
    </source>
</reference>
<dbReference type="Proteomes" id="UP000541444">
    <property type="component" value="Unassembled WGS sequence"/>
</dbReference>
<dbReference type="PANTHER" id="PTHR31286:SF180">
    <property type="entry name" value="OS10G0362600 PROTEIN"/>
    <property type="match status" value="1"/>
</dbReference>
<protein>
    <submittedName>
        <fullName evidence="1">Uncharacterized protein</fullName>
    </submittedName>
</protein>